<reference evidence="2" key="1">
    <citation type="submission" date="2025-05" db="UniProtKB">
        <authorList>
            <consortium name="RefSeq"/>
        </authorList>
    </citation>
    <scope>NUCLEOTIDE SEQUENCE [LARGE SCALE GENOMIC DNA]</scope>
</reference>
<dbReference type="InterPro" id="IPR004244">
    <property type="entry name" value="Transposase_22"/>
</dbReference>
<dbReference type="Gene3D" id="3.30.70.1820">
    <property type="entry name" value="L1 transposable element, RRM domain"/>
    <property type="match status" value="1"/>
</dbReference>
<dbReference type="Proteomes" id="UP001652625">
    <property type="component" value="Chromosome 01"/>
</dbReference>
<proteinExistence type="predicted"/>
<evidence type="ECO:0000313" key="2">
    <source>
        <dbReference type="Proteomes" id="UP001652625"/>
    </source>
</evidence>
<evidence type="ECO:0000256" key="1">
    <source>
        <dbReference type="SAM" id="Coils"/>
    </source>
</evidence>
<feature type="coiled-coil region" evidence="1">
    <location>
        <begin position="24"/>
        <end position="51"/>
    </location>
</feature>
<evidence type="ECO:0000313" key="3">
    <source>
        <dbReference type="RefSeq" id="XP_065642340.1"/>
    </source>
</evidence>
<reference evidence="3" key="2">
    <citation type="submission" date="2025-08" db="UniProtKB">
        <authorList>
            <consortium name="RefSeq"/>
        </authorList>
    </citation>
    <scope>IDENTIFICATION</scope>
</reference>
<keyword evidence="2" id="KW-1185">Reference proteome</keyword>
<keyword evidence="1" id="KW-0175">Coiled coil</keyword>
<gene>
    <name evidence="3" type="primary">LOC136073971</name>
</gene>
<accession>A0ABM4B0S5</accession>
<sequence length="242" mass="28332">MENEKVITMGMLRELMSIQSDTILKCFKETFRSFQEKINSLERDVEDLKRGLNFNGDQLETKISKVDKKMDEIKTSLIGIKSFQGKLVSESTENKKKTVDLEDRNRRNNLRIVGVEERPNETSEEVLKKLKTLIKEDLQINEPITIERAHRVGKFENKPRTIICKLLNWQEKENVLARARNLKGENIFINEDFSEETMRIRKELFAQAKIHRSQGKYAKVVYNRLIVREMPSISNATSNKDK</sequence>
<dbReference type="PANTHER" id="PTHR11505">
    <property type="entry name" value="L1 TRANSPOSABLE ELEMENT-RELATED"/>
    <property type="match status" value="1"/>
</dbReference>
<protein>
    <submittedName>
        <fullName evidence="3">Uncharacterized protein LOC136073971</fullName>
    </submittedName>
</protein>
<organism evidence="2 3">
    <name type="scientific">Hydra vulgaris</name>
    <name type="common">Hydra</name>
    <name type="synonym">Hydra attenuata</name>
    <dbReference type="NCBI Taxonomy" id="6087"/>
    <lineage>
        <taxon>Eukaryota</taxon>
        <taxon>Metazoa</taxon>
        <taxon>Cnidaria</taxon>
        <taxon>Hydrozoa</taxon>
        <taxon>Hydroidolina</taxon>
        <taxon>Anthoathecata</taxon>
        <taxon>Aplanulata</taxon>
        <taxon>Hydridae</taxon>
        <taxon>Hydra</taxon>
    </lineage>
</organism>
<dbReference type="RefSeq" id="XP_065642340.1">
    <property type="nucleotide sequence ID" value="XM_065786268.1"/>
</dbReference>
<dbReference type="GeneID" id="136073971"/>
<name>A0ABM4B0S5_HYDVU</name>